<gene>
    <name evidence="3" type="ORF">SEMRO_643_G180320.1</name>
</gene>
<dbReference type="Proteomes" id="UP001153069">
    <property type="component" value="Unassembled WGS sequence"/>
</dbReference>
<name>A0A9N8HKX4_9STRA</name>
<evidence type="ECO:0000256" key="1">
    <source>
        <dbReference type="SAM" id="SignalP"/>
    </source>
</evidence>
<dbReference type="InterPro" id="IPR050910">
    <property type="entry name" value="JMJD6_ArgDemeth/LysHydrox"/>
</dbReference>
<dbReference type="EMBL" id="CAICTM010000642">
    <property type="protein sequence ID" value="CAB9514273.1"/>
    <property type="molecule type" value="Genomic_DNA"/>
</dbReference>
<dbReference type="InterPro" id="IPR041667">
    <property type="entry name" value="Cupin_8"/>
</dbReference>
<dbReference type="SUPFAM" id="SSF51197">
    <property type="entry name" value="Clavaminate synthase-like"/>
    <property type="match status" value="1"/>
</dbReference>
<evidence type="ECO:0000313" key="4">
    <source>
        <dbReference type="Proteomes" id="UP001153069"/>
    </source>
</evidence>
<comment type="caution">
    <text evidence="3">The sequence shown here is derived from an EMBL/GenBank/DDBJ whole genome shotgun (WGS) entry which is preliminary data.</text>
</comment>
<feature type="domain" description="JmjC" evidence="2">
    <location>
        <begin position="624"/>
        <end position="792"/>
    </location>
</feature>
<keyword evidence="1" id="KW-0732">Signal</keyword>
<accession>A0A9N8HKX4</accession>
<dbReference type="PROSITE" id="PS51184">
    <property type="entry name" value="JMJC"/>
    <property type="match status" value="1"/>
</dbReference>
<dbReference type="GO" id="GO:0005634">
    <property type="term" value="C:nucleus"/>
    <property type="evidence" value="ECO:0007669"/>
    <property type="project" value="TreeGrafter"/>
</dbReference>
<dbReference type="Gene3D" id="2.60.120.650">
    <property type="entry name" value="Cupin"/>
    <property type="match status" value="1"/>
</dbReference>
<dbReference type="InterPro" id="IPR003347">
    <property type="entry name" value="JmjC_dom"/>
</dbReference>
<dbReference type="AlphaFoldDB" id="A0A9N8HKX4"/>
<proteinExistence type="predicted"/>
<dbReference type="GO" id="GO:0106140">
    <property type="term" value="F:P-TEFb complex binding"/>
    <property type="evidence" value="ECO:0007669"/>
    <property type="project" value="TreeGrafter"/>
</dbReference>
<dbReference type="GO" id="GO:0033749">
    <property type="term" value="F:histone H4R3 demethylase activity"/>
    <property type="evidence" value="ECO:0007669"/>
    <property type="project" value="TreeGrafter"/>
</dbReference>
<keyword evidence="4" id="KW-1185">Reference proteome</keyword>
<feature type="chain" id="PRO_5040376211" evidence="1">
    <location>
        <begin position="22"/>
        <end position="832"/>
    </location>
</feature>
<dbReference type="OrthoDB" id="66903at2759"/>
<dbReference type="SMART" id="SM00558">
    <property type="entry name" value="JmjC"/>
    <property type="match status" value="1"/>
</dbReference>
<dbReference type="PANTHER" id="PTHR12480">
    <property type="entry name" value="ARGININE DEMETHYLASE AND LYSYL-HYDROXYLASE JMJD"/>
    <property type="match status" value="1"/>
</dbReference>
<reference evidence="3" key="1">
    <citation type="submission" date="2020-06" db="EMBL/GenBank/DDBJ databases">
        <authorList>
            <consortium name="Plant Systems Biology data submission"/>
        </authorList>
    </citation>
    <scope>NUCLEOTIDE SEQUENCE</scope>
    <source>
        <strain evidence="3">D6</strain>
    </source>
</reference>
<evidence type="ECO:0000259" key="2">
    <source>
        <dbReference type="PROSITE" id="PS51184"/>
    </source>
</evidence>
<dbReference type="Pfam" id="PF13621">
    <property type="entry name" value="Cupin_8"/>
    <property type="match status" value="1"/>
</dbReference>
<feature type="signal peptide" evidence="1">
    <location>
        <begin position="1"/>
        <end position="21"/>
    </location>
</feature>
<protein>
    <submittedName>
        <fullName evidence="3">HSPB1-associated protein 1</fullName>
    </submittedName>
</protein>
<organism evidence="3 4">
    <name type="scientific">Seminavis robusta</name>
    <dbReference type="NCBI Taxonomy" id="568900"/>
    <lineage>
        <taxon>Eukaryota</taxon>
        <taxon>Sar</taxon>
        <taxon>Stramenopiles</taxon>
        <taxon>Ochrophyta</taxon>
        <taxon>Bacillariophyta</taxon>
        <taxon>Bacillariophyceae</taxon>
        <taxon>Bacillariophycidae</taxon>
        <taxon>Naviculales</taxon>
        <taxon>Naviculaceae</taxon>
        <taxon>Seminavis</taxon>
    </lineage>
</organism>
<sequence>MMTVLASLFVALFVAASVVTARDLDVIPELGVYNFASEIQKNIWTCVLFYDPQDEFNFADGEILMETLARVFAGVDRVGFAMLDIRAHPTYRTQYKFPDDPHPFIYHFYSHFPKVDPDDEYMRVSSRTWMNLKGDLYWPSRLALFAKDYNVYGELDLDFNGEVEAKGGILTHWIASTVFKEPEWLHVLLESQIHKEQKKAKRAKRMDNTFAFDNYFREQKEHEVEEQTNATTSSSNSRFLLESGSDMDASTVANNTEEYYKHEPITVNDGSNSVHFLFLLSCVIEKYLIAVEGYESLWDDDRKARENEQTNFGQYYDAMENKLKSLLDRIFTDPDYQPPARMEDNTTDMDQETQQRRHQVPIALNQYLDEMVFGYARNPTKLQEYLNYISDTLGPTPEARRKARTDPPSIAMFDRMREYMKLVEQVSREEDRYVNVLADLTSQWYNLLVELQDNLQHYYVNVYLPKNPRPLGNNFTRQSMDVIDMEDPANAKLLSDYDEFSKRYTVPATPVILSNVNMTDEVYSIEYLLEQCGSMDVTKAIQVSNPVGKKSTDNWGGLENFVLDDDLATQNRKETIELEDGDEVDVVQRDITLQQYVTLSDKLGNLYSHDMSLPDDCDSILYEDTLYGGRSKFRLPHVVAGYDLFHRVTLYGYARTWPSLFIGKKGSNSKVHVDSGASGFFMYLVSGRKRWVVYHPSERPFLYDRINLSAFVPDVLGMDKSELANEVLSKRFPLLHRAEKAYEIIQEPGQLVYIPPSCPHAVENLDDIVGVALNMAPRDGLASHVHNQIHDDRYFGFTELALKYWLFEDNARKPIATKDPLYATFAEYKAQY</sequence>
<dbReference type="PANTHER" id="PTHR12480:SF22">
    <property type="entry name" value="JMJC DOMAIN-CONTAINING PROTEIN"/>
    <property type="match status" value="1"/>
</dbReference>
<evidence type="ECO:0000313" key="3">
    <source>
        <dbReference type="EMBL" id="CAB9514273.1"/>
    </source>
</evidence>
<dbReference type="GO" id="GO:0005737">
    <property type="term" value="C:cytoplasm"/>
    <property type="evidence" value="ECO:0007669"/>
    <property type="project" value="TreeGrafter"/>
</dbReference>